<dbReference type="AlphaFoldDB" id="A0A5J4UYM3"/>
<accession>A0A5J4UYM3</accession>
<dbReference type="EMBL" id="SNRW01011205">
    <property type="protein sequence ID" value="KAA6375467.1"/>
    <property type="molecule type" value="Genomic_DNA"/>
</dbReference>
<feature type="compositionally biased region" description="Low complexity" evidence="1">
    <location>
        <begin position="304"/>
        <end position="323"/>
    </location>
</feature>
<feature type="non-terminal residue" evidence="2">
    <location>
        <position position="523"/>
    </location>
</feature>
<proteinExistence type="predicted"/>
<feature type="region of interest" description="Disordered" evidence="1">
    <location>
        <begin position="170"/>
        <end position="262"/>
    </location>
</feature>
<name>A0A5J4UYM3_9EUKA</name>
<feature type="compositionally biased region" description="Basic and acidic residues" evidence="1">
    <location>
        <begin position="226"/>
        <end position="262"/>
    </location>
</feature>
<feature type="region of interest" description="Disordered" evidence="1">
    <location>
        <begin position="304"/>
        <end position="332"/>
    </location>
</feature>
<dbReference type="Proteomes" id="UP000324800">
    <property type="component" value="Unassembled WGS sequence"/>
</dbReference>
<evidence type="ECO:0000313" key="2">
    <source>
        <dbReference type="EMBL" id="KAA6375467.1"/>
    </source>
</evidence>
<feature type="compositionally biased region" description="Polar residues" evidence="1">
    <location>
        <begin position="122"/>
        <end position="133"/>
    </location>
</feature>
<protein>
    <submittedName>
        <fullName evidence="2">Uncharacterized protein</fullName>
    </submittedName>
</protein>
<feature type="compositionally biased region" description="Basic and acidic residues" evidence="1">
    <location>
        <begin position="109"/>
        <end position="120"/>
    </location>
</feature>
<comment type="caution">
    <text evidence="2">The sequence shown here is derived from an EMBL/GenBank/DDBJ whole genome shotgun (WGS) entry which is preliminary data.</text>
</comment>
<evidence type="ECO:0000256" key="1">
    <source>
        <dbReference type="SAM" id="MobiDB-lite"/>
    </source>
</evidence>
<feature type="compositionally biased region" description="Acidic residues" evidence="1">
    <location>
        <begin position="472"/>
        <end position="487"/>
    </location>
</feature>
<evidence type="ECO:0000313" key="3">
    <source>
        <dbReference type="Proteomes" id="UP000324800"/>
    </source>
</evidence>
<feature type="region of interest" description="Disordered" evidence="1">
    <location>
        <begin position="1"/>
        <end position="133"/>
    </location>
</feature>
<feature type="compositionally biased region" description="Basic and acidic residues" evidence="1">
    <location>
        <begin position="171"/>
        <end position="184"/>
    </location>
</feature>
<reference evidence="2 3" key="1">
    <citation type="submission" date="2019-03" db="EMBL/GenBank/DDBJ databases">
        <title>Single cell metagenomics reveals metabolic interactions within the superorganism composed of flagellate Streblomastix strix and complex community of Bacteroidetes bacteria on its surface.</title>
        <authorList>
            <person name="Treitli S.C."/>
            <person name="Kolisko M."/>
            <person name="Husnik F."/>
            <person name="Keeling P."/>
            <person name="Hampl V."/>
        </authorList>
    </citation>
    <scope>NUCLEOTIDE SEQUENCE [LARGE SCALE GENOMIC DNA]</scope>
    <source>
        <strain evidence="2">ST1C</strain>
    </source>
</reference>
<gene>
    <name evidence="2" type="ORF">EZS28_029006</name>
</gene>
<feature type="compositionally biased region" description="Acidic residues" evidence="1">
    <location>
        <begin position="60"/>
        <end position="80"/>
    </location>
</feature>
<feature type="compositionally biased region" description="Polar residues" evidence="1">
    <location>
        <begin position="1"/>
        <end position="14"/>
    </location>
</feature>
<organism evidence="2 3">
    <name type="scientific">Streblomastix strix</name>
    <dbReference type="NCBI Taxonomy" id="222440"/>
    <lineage>
        <taxon>Eukaryota</taxon>
        <taxon>Metamonada</taxon>
        <taxon>Preaxostyla</taxon>
        <taxon>Oxymonadida</taxon>
        <taxon>Streblomastigidae</taxon>
        <taxon>Streblomastix</taxon>
    </lineage>
</organism>
<sequence length="523" mass="61983">MQNTKDQNVQQEFSKWNARDKNSNAKPGDVQLTEQEQKEEKEVKEKEEQERKRKQRELGELGDWEGENYDMDEMEKEFDDFIDKKRKKPTRGNQKDNKNPFLQQQQKKNKADNPFSERKYLNLNTASKGRQNTNTMFFSIKQFRQDKIQEEYSRRMNKNGYLDDIVNELQKGQEFEKEKEKEKDDYEIEDENANINVIGAESGIAKSYQSNENNNIDNNEQTNEYNGEKEKEKDNEDEYEKEKDNEKEQDKEKEQEKNIEKELEIENERERLRLIHNAKHFRKVPPNSQIQQTPINSSIIFQKSPLQQSSSSSSSYQNSYQPPQRTPSFTPIKSKDKIFYPFNTQVIPNTPNFRDQGIKPEIVRLDDGTEIINSGEVRLKKEVTGINMIQLLQNALKRKDKEEYLKGVVRMNKQFDEDQKDIDQQYEEEVELQNESRQRQVQGRGRRRGASNALVNQMNNRRIGRRKKDGYQQDEDEDELVIQDEDGYNYGDDGIRGRNNKNGYLDDIVNELQKGQRGKYNQD</sequence>
<feature type="compositionally biased region" description="Low complexity" evidence="1">
    <location>
        <begin position="211"/>
        <end position="225"/>
    </location>
</feature>
<feature type="compositionally biased region" description="Basic and acidic residues" evidence="1">
    <location>
        <begin position="35"/>
        <end position="59"/>
    </location>
</feature>
<feature type="region of interest" description="Disordered" evidence="1">
    <location>
        <begin position="430"/>
        <end position="523"/>
    </location>
</feature>